<organism evidence="1 2">
    <name type="scientific">Kipferlia bialata</name>
    <dbReference type="NCBI Taxonomy" id="797122"/>
    <lineage>
        <taxon>Eukaryota</taxon>
        <taxon>Metamonada</taxon>
        <taxon>Carpediemonas-like organisms</taxon>
        <taxon>Kipferlia</taxon>
    </lineage>
</organism>
<evidence type="ECO:0000313" key="2">
    <source>
        <dbReference type="Proteomes" id="UP000265618"/>
    </source>
</evidence>
<dbReference type="EMBL" id="BDIP01000083">
    <property type="protein sequence ID" value="GIQ79962.1"/>
    <property type="molecule type" value="Genomic_DNA"/>
</dbReference>
<gene>
    <name evidence="1" type="ORF">KIPB_000677</name>
</gene>
<sequence>MSLNKIKADAIFHLKNSHVESILSMMRQADKDWVSVSYGEIPLRLYVLVLRQLVLKEHLRNQCCLWEEEVEHQRLLDKESEAIDLKEHYEDMEDFFLAVMDGQEEYQEKLDGARYEGPGLAEYYAQEYDETLRELALAYSVLNDRRYVSCMDRDDRGAAAEELRCQLYYLPPEYVSGWKRWSDLERRVEEHYLQLLTRSGPLKAADGLEEQKTSYVAAVTEMLGQLDLDLSLNGEPPHWNTDDVGGLLTSHAITRVGDEEAGDALETRTRCDTTIHVFQQERETGSGEEKAGDT</sequence>
<name>A0A9K3GEQ3_9EUKA</name>
<accession>A0A9K3GEQ3</accession>
<keyword evidence="2" id="KW-1185">Reference proteome</keyword>
<protein>
    <submittedName>
        <fullName evidence="1">Uncharacterized protein</fullName>
    </submittedName>
</protein>
<proteinExistence type="predicted"/>
<dbReference type="Proteomes" id="UP000265618">
    <property type="component" value="Unassembled WGS sequence"/>
</dbReference>
<evidence type="ECO:0000313" key="1">
    <source>
        <dbReference type="EMBL" id="GIQ79962.1"/>
    </source>
</evidence>
<reference evidence="1 2" key="1">
    <citation type="journal article" date="2018" name="PLoS ONE">
        <title>The draft genome of Kipferlia bialata reveals reductive genome evolution in fornicate parasites.</title>
        <authorList>
            <person name="Tanifuji G."/>
            <person name="Takabayashi S."/>
            <person name="Kume K."/>
            <person name="Takagi M."/>
            <person name="Nakayama T."/>
            <person name="Kamikawa R."/>
            <person name="Inagaki Y."/>
            <person name="Hashimoto T."/>
        </authorList>
    </citation>
    <scope>NUCLEOTIDE SEQUENCE [LARGE SCALE GENOMIC DNA]</scope>
    <source>
        <strain evidence="1">NY0173</strain>
    </source>
</reference>
<dbReference type="AlphaFoldDB" id="A0A9K3GEQ3"/>
<comment type="caution">
    <text evidence="1">The sequence shown here is derived from an EMBL/GenBank/DDBJ whole genome shotgun (WGS) entry which is preliminary data.</text>
</comment>